<sequence>MSLTETQQRAWQSLCCAINQAAMGSVVDALEHNGVWHALRAADGPIPLAVLAERHHTHAGLLACVGRWFEVLGWGGVSAEGLELTTPNTITAAQGRSALNALVALARLAEQGAVQRLAAGCGITEQIWRQVLQQLAPLGWVTESTKGFALNQTGRAGMPMAAQSIYVAGYAPLLSGLRDVFAIHAHRKPGFDASGDEWHVERAADIAFSAVVYETHCHNAVCELVMEAMHIAPNRPQAIVDTGAGNGALLLGLHSAFVKAGHTPPRLVAVEPSAPARRLCQTRLDPIGGLVLPGDINHPEAIALALKEHDIEMQDCLHVSKSVMHNRAVLGQPDELDDAVVHSSCAVHLNQAFEQLTAGQMGADLVAAFQRWLPWVQRHGWVMLEPHAIDPVLLGKNLDSHPLLATDITHTLSGQHLVEQAFHRRCAELAGLSTVSIKDLQQDLLGVPLMSADLMIGAMVSGSKI</sequence>
<organism evidence="2 3">
    <name type="scientific">Spiribacter salilacus</name>
    <dbReference type="NCBI Taxonomy" id="2664894"/>
    <lineage>
        <taxon>Bacteria</taxon>
        <taxon>Pseudomonadati</taxon>
        <taxon>Pseudomonadota</taxon>
        <taxon>Gammaproteobacteria</taxon>
        <taxon>Chromatiales</taxon>
        <taxon>Ectothiorhodospiraceae</taxon>
        <taxon>Spiribacter</taxon>
    </lineage>
</organism>
<accession>A0A6N7QR61</accession>
<dbReference type="RefSeq" id="WP_153720062.1">
    <property type="nucleotide sequence ID" value="NZ_WJPP01000005.1"/>
</dbReference>
<keyword evidence="3" id="KW-1185">Reference proteome</keyword>
<evidence type="ECO:0000259" key="1">
    <source>
        <dbReference type="Pfam" id="PF23525"/>
    </source>
</evidence>
<dbReference type="SUPFAM" id="SSF53335">
    <property type="entry name" value="S-adenosyl-L-methionine-dependent methyltransferases"/>
    <property type="match status" value="1"/>
</dbReference>
<comment type="caution">
    <text evidence="2">The sequence shown here is derived from an EMBL/GenBank/DDBJ whole genome shotgun (WGS) entry which is preliminary data.</text>
</comment>
<dbReference type="Proteomes" id="UP000433788">
    <property type="component" value="Unassembled WGS sequence"/>
</dbReference>
<dbReference type="Pfam" id="PF23525">
    <property type="entry name" value="Methyltransf_36"/>
    <property type="match status" value="1"/>
</dbReference>
<evidence type="ECO:0000313" key="2">
    <source>
        <dbReference type="EMBL" id="MRH79015.1"/>
    </source>
</evidence>
<dbReference type="Gene3D" id="3.40.50.150">
    <property type="entry name" value="Vaccinia Virus protein VP39"/>
    <property type="match status" value="1"/>
</dbReference>
<dbReference type="EMBL" id="WJPP01000005">
    <property type="protein sequence ID" value="MRH79015.1"/>
    <property type="molecule type" value="Genomic_DNA"/>
</dbReference>
<reference evidence="2 3" key="1">
    <citation type="submission" date="2019-11" db="EMBL/GenBank/DDBJ databases">
        <authorList>
            <person name="Zhang X.Y."/>
        </authorList>
    </citation>
    <scope>NUCLEOTIDE SEQUENCE [LARGE SCALE GENOMIC DNA]</scope>
    <source>
        <strain evidence="2 3">C176</strain>
    </source>
</reference>
<dbReference type="InterPro" id="IPR056393">
    <property type="entry name" value="AprA-like_MT2"/>
</dbReference>
<dbReference type="AlphaFoldDB" id="A0A6N7QR61"/>
<name>A0A6N7QR61_9GAMM</name>
<evidence type="ECO:0000313" key="3">
    <source>
        <dbReference type="Proteomes" id="UP000433788"/>
    </source>
</evidence>
<dbReference type="InterPro" id="IPR029063">
    <property type="entry name" value="SAM-dependent_MTases_sf"/>
</dbReference>
<protein>
    <recommendedName>
        <fullName evidence="1">AprA-like MT2-like domain-containing protein</fullName>
    </recommendedName>
</protein>
<feature type="domain" description="AprA-like MT2-like" evidence="1">
    <location>
        <begin position="197"/>
        <end position="434"/>
    </location>
</feature>
<gene>
    <name evidence="2" type="ORF">GH984_09910</name>
</gene>
<proteinExistence type="predicted"/>